<proteinExistence type="predicted"/>
<evidence type="ECO:0000313" key="8">
    <source>
        <dbReference type="Proteomes" id="UP000824156"/>
    </source>
</evidence>
<dbReference type="GO" id="GO:0046872">
    <property type="term" value="F:metal ion binding"/>
    <property type="evidence" value="ECO:0007669"/>
    <property type="project" value="UniProtKB-KW"/>
</dbReference>
<evidence type="ECO:0000256" key="3">
    <source>
        <dbReference type="ARBA" id="ARBA00023004"/>
    </source>
</evidence>
<reference evidence="7" key="1">
    <citation type="journal article" date="2021" name="PeerJ">
        <title>Extensive microbial diversity within the chicken gut microbiome revealed by metagenomics and culture.</title>
        <authorList>
            <person name="Gilroy R."/>
            <person name="Ravi A."/>
            <person name="Getino M."/>
            <person name="Pursley I."/>
            <person name="Horton D.L."/>
            <person name="Alikhan N.F."/>
            <person name="Baker D."/>
            <person name="Gharbi K."/>
            <person name="Hall N."/>
            <person name="Watson M."/>
            <person name="Adriaenssens E.M."/>
            <person name="Foster-Nyarko E."/>
            <person name="Jarju S."/>
            <person name="Secka A."/>
            <person name="Antonio M."/>
            <person name="Oren A."/>
            <person name="Chaudhuri R.R."/>
            <person name="La Ragione R."/>
            <person name="Hildebrand F."/>
            <person name="Pallen M.J."/>
        </authorList>
    </citation>
    <scope>NUCLEOTIDE SEQUENCE</scope>
    <source>
        <strain evidence="7">1719</strain>
    </source>
</reference>
<organism evidence="7 8">
    <name type="scientific">Candidatus Sphingobacterium stercoripullorum</name>
    <dbReference type="NCBI Taxonomy" id="2838759"/>
    <lineage>
        <taxon>Bacteria</taxon>
        <taxon>Pseudomonadati</taxon>
        <taxon>Bacteroidota</taxon>
        <taxon>Sphingobacteriia</taxon>
        <taxon>Sphingobacteriales</taxon>
        <taxon>Sphingobacteriaceae</taxon>
        <taxon>Sphingobacterium</taxon>
    </lineage>
</organism>
<gene>
    <name evidence="7" type="ORF">H9853_07035</name>
</gene>
<feature type="domain" description="Rieske" evidence="6">
    <location>
        <begin position="60"/>
        <end position="142"/>
    </location>
</feature>
<dbReference type="GO" id="GO:0016020">
    <property type="term" value="C:membrane"/>
    <property type="evidence" value="ECO:0007669"/>
    <property type="project" value="InterPro"/>
</dbReference>
<dbReference type="InterPro" id="IPR017941">
    <property type="entry name" value="Rieske_2Fe-2S"/>
</dbReference>
<dbReference type="CDD" id="cd03467">
    <property type="entry name" value="Rieske"/>
    <property type="match status" value="1"/>
</dbReference>
<comment type="caution">
    <text evidence="7">The sequence shown here is derived from an EMBL/GenBank/DDBJ whole genome shotgun (WGS) entry which is preliminary data.</text>
</comment>
<dbReference type="PROSITE" id="PS51296">
    <property type="entry name" value="RIESKE"/>
    <property type="match status" value="1"/>
</dbReference>
<keyword evidence="4" id="KW-0411">Iron-sulfur</keyword>
<evidence type="ECO:0000256" key="4">
    <source>
        <dbReference type="ARBA" id="ARBA00023014"/>
    </source>
</evidence>
<dbReference type="EMBL" id="DXEZ01000194">
    <property type="protein sequence ID" value="HIX54763.1"/>
    <property type="molecule type" value="Genomic_DNA"/>
</dbReference>
<evidence type="ECO:0000259" key="6">
    <source>
        <dbReference type="PROSITE" id="PS51296"/>
    </source>
</evidence>
<dbReference type="InterPro" id="IPR005805">
    <property type="entry name" value="Rieske_Fe-S_prot_C"/>
</dbReference>
<accession>A0A9D1W9N2</accession>
<evidence type="ECO:0000313" key="7">
    <source>
        <dbReference type="EMBL" id="HIX54763.1"/>
    </source>
</evidence>
<protein>
    <submittedName>
        <fullName evidence="7">Rieske (2Fe-2S) protein</fullName>
    </submittedName>
</protein>
<sequence length="145" mass="16111">MKRKEFVQKICMAGIGGALGVSFLESCASLSNLYNVKDPIKEDALWVPLEAFQSKGKGLPYLVVHHDELKFPICVYNPSEQEFTALWMQCTHQGAELQVFGNKLECPAHGSEFDSTGKVENGPASQDLRTFETALSGEYLKIILR</sequence>
<evidence type="ECO:0000256" key="5">
    <source>
        <dbReference type="ARBA" id="ARBA00023157"/>
    </source>
</evidence>
<dbReference type="GO" id="GO:0051537">
    <property type="term" value="F:2 iron, 2 sulfur cluster binding"/>
    <property type="evidence" value="ECO:0007669"/>
    <property type="project" value="UniProtKB-KW"/>
</dbReference>
<dbReference type="Gene3D" id="2.102.10.10">
    <property type="entry name" value="Rieske [2Fe-2S] iron-sulphur domain"/>
    <property type="match status" value="1"/>
</dbReference>
<dbReference type="Pfam" id="PF00355">
    <property type="entry name" value="Rieske"/>
    <property type="match status" value="1"/>
</dbReference>
<dbReference type="Proteomes" id="UP000824156">
    <property type="component" value="Unassembled WGS sequence"/>
</dbReference>
<reference evidence="7" key="2">
    <citation type="submission" date="2021-04" db="EMBL/GenBank/DDBJ databases">
        <authorList>
            <person name="Gilroy R."/>
        </authorList>
    </citation>
    <scope>NUCLEOTIDE SEQUENCE</scope>
    <source>
        <strain evidence="7">1719</strain>
    </source>
</reference>
<keyword evidence="5" id="KW-1015">Disulfide bond</keyword>
<keyword evidence="2" id="KW-0479">Metal-binding</keyword>
<name>A0A9D1W9N2_9SPHI</name>
<dbReference type="PRINTS" id="PR00162">
    <property type="entry name" value="RIESKE"/>
</dbReference>
<keyword evidence="1" id="KW-0001">2Fe-2S</keyword>
<dbReference type="AlphaFoldDB" id="A0A9D1W9N2"/>
<dbReference type="InterPro" id="IPR036922">
    <property type="entry name" value="Rieske_2Fe-2S_sf"/>
</dbReference>
<evidence type="ECO:0000256" key="2">
    <source>
        <dbReference type="ARBA" id="ARBA00022723"/>
    </source>
</evidence>
<evidence type="ECO:0000256" key="1">
    <source>
        <dbReference type="ARBA" id="ARBA00022714"/>
    </source>
</evidence>
<dbReference type="SUPFAM" id="SSF50022">
    <property type="entry name" value="ISP domain"/>
    <property type="match status" value="1"/>
</dbReference>
<keyword evidence="3" id="KW-0408">Iron</keyword>